<keyword evidence="9" id="KW-0142">cGMP-binding</keyword>
<comment type="catalytic activity">
    <reaction evidence="11">
        <text>L-seryl-[protein] + ATP = O-phospho-L-seryl-[protein] + ADP + H(+)</text>
        <dbReference type="Rhea" id="RHEA:17989"/>
        <dbReference type="Rhea" id="RHEA-COMP:9863"/>
        <dbReference type="Rhea" id="RHEA-COMP:11604"/>
        <dbReference type="ChEBI" id="CHEBI:15378"/>
        <dbReference type="ChEBI" id="CHEBI:29999"/>
        <dbReference type="ChEBI" id="CHEBI:30616"/>
        <dbReference type="ChEBI" id="CHEBI:83421"/>
        <dbReference type="ChEBI" id="CHEBI:456216"/>
        <dbReference type="EC" id="2.7.11.12"/>
    </reaction>
</comment>
<dbReference type="EMBL" id="VLTM01000005">
    <property type="protein sequence ID" value="KAA0167461.1"/>
    <property type="molecule type" value="Genomic_DNA"/>
</dbReference>
<dbReference type="InterPro" id="IPR017441">
    <property type="entry name" value="Protein_kinase_ATP_BS"/>
</dbReference>
<dbReference type="EMBL" id="VLTL01000001">
    <property type="protein sequence ID" value="KAA0172377.1"/>
    <property type="molecule type" value="Genomic_DNA"/>
</dbReference>
<keyword evidence="3" id="KW-0723">Serine/threonine-protein kinase</keyword>
<evidence type="ECO:0000256" key="8">
    <source>
        <dbReference type="ARBA" id="ARBA00022840"/>
    </source>
</evidence>
<name>A0A5A8E696_CAFRO</name>
<dbReference type="AlphaFoldDB" id="A0A5A8E696"/>
<gene>
    <name evidence="23" type="ORF">FNF27_02444</name>
    <name evidence="22" type="ORF">FNF28_00060</name>
    <name evidence="20" type="ORF">FNF29_04429</name>
    <name evidence="21" type="ORF">FNF31_00900</name>
</gene>
<dbReference type="SUPFAM" id="SSF51045">
    <property type="entry name" value="WW domain"/>
    <property type="match status" value="2"/>
</dbReference>
<dbReference type="FunFam" id="1.10.510.10:FF:000210">
    <property type="entry name" value="Non-specific serine/threonine protein kinase"/>
    <property type="match status" value="1"/>
</dbReference>
<evidence type="ECO:0000256" key="5">
    <source>
        <dbReference type="ARBA" id="ARBA00022679"/>
    </source>
</evidence>
<comment type="caution">
    <text evidence="22">The sequence shown here is derived from an EMBL/GenBank/DDBJ whole genome shotgun (WGS) entry which is preliminary data.</text>
</comment>
<dbReference type="InterPro" id="IPR000719">
    <property type="entry name" value="Prot_kinase_dom"/>
</dbReference>
<evidence type="ECO:0000256" key="10">
    <source>
        <dbReference type="ARBA" id="ARBA00047298"/>
    </source>
</evidence>
<evidence type="ECO:0000256" key="4">
    <source>
        <dbReference type="ARBA" id="ARBA00022535"/>
    </source>
</evidence>
<evidence type="ECO:0000259" key="19">
    <source>
        <dbReference type="PROSITE" id="PS51285"/>
    </source>
</evidence>
<sequence>MADREDEISAQLPGAWTAVWDDNERDYYFWNTETDDVTWDDPRKPKREPTVALPKGWEEVVDDKTGDIFYWHPESDTTQWEVPTEADTPVKHASKAAPAGGASKKKRGVIMAESYDVAEAGWKPPVFKKAVASVATIKKAIAEAGFIFAGLGATEIEQVVNAFKPTPVAAGEEIIKQGDKGDAFYIVEKGDFDILVNGTKVATRGAGDYFGELALMYNAPRAASVVASVASSVFALDRMTFRHMVASSREDQLAAILKGLREVPLLAKLTDEQIDRVADAVQIIDFKPHDVIIRKGEAGDKASTFYMVKSGDVICTDIGSGDKKLDDVKLGAGAYFGERALLKDEPRAANVSAVTKTVCMTLNRRAFNNLLGPLQEVLDNNLNLRVLSSIPMFGRLSHKEKDAVVSSFRAVRLAAGKAVAAKGAPLSGFFVVKSGSVRVASSGASIETISPGGYFGKDALRTSTASPYDYTAAEDGTELFTIDKPTFEKVVGATMVTVEARTAAEVEAANAADSGPSGAEAAAASGAGGSSASGVPVPAFQSSLALRDLEIIRTLGAGTFGRVKLVRHRPTNAAYALKVLQKAQIVAYGQQKNVMNERNVMCMVNHPFVLKLCATYKDRNCLFMLLELVQGGELFSLLANQETGYLPADEARFYAACVVSGLEALHSKSILYRDLKPENMLIDAQGYIKIVDMGFAKVVADRTYTLCGTPEYLAPELVYGKGHNKGVDYWAVGVLIYEMLCGSSPFADESNDQMKICKKIVKGRYTYPGWMRDRDAKDVVNKLLTQKVTSRLGCKRGGVADVKGHRWFRGVDWDALEAKRIAAPWVPPLKDPFDASHFDPYDEDDEVEPYVDDGSAWEADF</sequence>
<dbReference type="EMBL" id="VLTO01000010">
    <property type="protein sequence ID" value="KAA0176052.1"/>
    <property type="molecule type" value="Genomic_DNA"/>
</dbReference>
<feature type="domain" description="AGC-kinase C-terminal" evidence="19">
    <location>
        <begin position="809"/>
        <end position="861"/>
    </location>
</feature>
<dbReference type="InterPro" id="IPR014710">
    <property type="entry name" value="RmlC-like_jellyroll"/>
</dbReference>
<dbReference type="Pfam" id="PF00397">
    <property type="entry name" value="WW"/>
    <property type="match status" value="1"/>
</dbReference>
<evidence type="ECO:0000256" key="12">
    <source>
        <dbReference type="PIRSR" id="PIRSR000559-1"/>
    </source>
</evidence>
<dbReference type="PROSITE" id="PS00888">
    <property type="entry name" value="CNMP_BINDING_1"/>
    <property type="match status" value="1"/>
</dbReference>
<keyword evidence="6 13" id="KW-0547">Nucleotide-binding</keyword>
<dbReference type="Gene3D" id="1.10.510.10">
    <property type="entry name" value="Transferase(Phosphotransferase) domain 1"/>
    <property type="match status" value="1"/>
</dbReference>
<feature type="binding site" evidence="13">
    <location>
        <begin position="555"/>
        <end position="563"/>
    </location>
    <ligand>
        <name>ATP</name>
        <dbReference type="ChEBI" id="CHEBI:30616"/>
    </ligand>
</feature>
<evidence type="ECO:0000256" key="9">
    <source>
        <dbReference type="ARBA" id="ARBA00022992"/>
    </source>
</evidence>
<keyword evidence="8 13" id="KW-0067">ATP-binding</keyword>
<dbReference type="InterPro" id="IPR000595">
    <property type="entry name" value="cNMP-bd_dom"/>
</dbReference>
<evidence type="ECO:0000256" key="11">
    <source>
        <dbReference type="ARBA" id="ARBA00047462"/>
    </source>
</evidence>
<feature type="domain" description="WW" evidence="17">
    <location>
        <begin position="51"/>
        <end position="85"/>
    </location>
</feature>
<evidence type="ECO:0000313" key="24">
    <source>
        <dbReference type="Proteomes" id="UP000322899"/>
    </source>
</evidence>
<dbReference type="GO" id="GO:0030553">
    <property type="term" value="F:cGMP binding"/>
    <property type="evidence" value="ECO:0007669"/>
    <property type="project" value="UniProtKB-KW"/>
</dbReference>
<feature type="binding site" evidence="13 14">
    <location>
        <position position="578"/>
    </location>
    <ligand>
        <name>ATP</name>
        <dbReference type="ChEBI" id="CHEBI:30616"/>
    </ligand>
</feature>
<dbReference type="FunFam" id="3.30.200.20:FF:000042">
    <property type="entry name" value="Aurora kinase A"/>
    <property type="match status" value="1"/>
</dbReference>
<dbReference type="PROSITE" id="PS50011">
    <property type="entry name" value="PROTEIN_KINASE_DOM"/>
    <property type="match status" value="1"/>
</dbReference>
<evidence type="ECO:0000313" key="27">
    <source>
        <dbReference type="Proteomes" id="UP000325113"/>
    </source>
</evidence>
<evidence type="ECO:0000256" key="3">
    <source>
        <dbReference type="ARBA" id="ARBA00022527"/>
    </source>
</evidence>
<keyword evidence="25" id="KW-1185">Reference proteome</keyword>
<dbReference type="InterPro" id="IPR000961">
    <property type="entry name" value="AGC-kinase_C"/>
</dbReference>
<dbReference type="SMART" id="SM00220">
    <property type="entry name" value="S_TKc"/>
    <property type="match status" value="1"/>
</dbReference>
<dbReference type="EMBL" id="VLTN01000025">
    <property type="protein sequence ID" value="KAA0151745.1"/>
    <property type="molecule type" value="Genomic_DNA"/>
</dbReference>
<dbReference type="Pfam" id="PF00027">
    <property type="entry name" value="cNMP_binding"/>
    <property type="match status" value="3"/>
</dbReference>
<dbReference type="PROSITE" id="PS50020">
    <property type="entry name" value="WW_DOMAIN_2"/>
    <property type="match status" value="2"/>
</dbReference>
<accession>A0A5A8E696</accession>
<dbReference type="PRINTS" id="PR00103">
    <property type="entry name" value="CAMPKINASE"/>
</dbReference>
<dbReference type="PROSITE" id="PS00108">
    <property type="entry name" value="PROTEIN_KINASE_ST"/>
    <property type="match status" value="1"/>
</dbReference>
<feature type="domain" description="Cyclic nucleotide-binding" evidence="18">
    <location>
        <begin position="147"/>
        <end position="245"/>
    </location>
</feature>
<comment type="similarity">
    <text evidence="1">Belongs to the protein kinase superfamily. AGC Ser/Thr protein kinase family. cGMP subfamily.</text>
</comment>
<evidence type="ECO:0000256" key="7">
    <source>
        <dbReference type="ARBA" id="ARBA00022777"/>
    </source>
</evidence>
<feature type="active site" description="Proton acceptor" evidence="12">
    <location>
        <position position="674"/>
    </location>
</feature>
<dbReference type="PROSITE" id="PS50042">
    <property type="entry name" value="CNMP_BINDING_3"/>
    <property type="match status" value="3"/>
</dbReference>
<dbReference type="PROSITE" id="PS00889">
    <property type="entry name" value="CNMP_BINDING_2"/>
    <property type="match status" value="2"/>
</dbReference>
<dbReference type="Proteomes" id="UP000325113">
    <property type="component" value="Unassembled WGS sequence"/>
</dbReference>
<dbReference type="GO" id="GO:0005524">
    <property type="term" value="F:ATP binding"/>
    <property type="evidence" value="ECO:0007669"/>
    <property type="project" value="UniProtKB-UniRule"/>
</dbReference>
<dbReference type="GO" id="GO:0005952">
    <property type="term" value="C:cAMP-dependent protein kinase complex"/>
    <property type="evidence" value="ECO:0007669"/>
    <property type="project" value="TreeGrafter"/>
</dbReference>
<keyword evidence="5" id="KW-0808">Transferase</keyword>
<evidence type="ECO:0000313" key="25">
    <source>
        <dbReference type="Proteomes" id="UP000323011"/>
    </source>
</evidence>
<evidence type="ECO:0000313" key="26">
    <source>
        <dbReference type="Proteomes" id="UP000324907"/>
    </source>
</evidence>
<evidence type="ECO:0000259" key="18">
    <source>
        <dbReference type="PROSITE" id="PS50042"/>
    </source>
</evidence>
<evidence type="ECO:0000256" key="6">
    <source>
        <dbReference type="ARBA" id="ARBA00022741"/>
    </source>
</evidence>
<dbReference type="PROSITE" id="PS00107">
    <property type="entry name" value="PROTEIN_KINASE_ATP"/>
    <property type="match status" value="1"/>
</dbReference>
<comment type="catalytic activity">
    <reaction evidence="10">
        <text>L-threonyl-[protein] + ATP = O-phospho-L-threonyl-[protein] + ADP + H(+)</text>
        <dbReference type="Rhea" id="RHEA:46608"/>
        <dbReference type="Rhea" id="RHEA-COMP:11060"/>
        <dbReference type="Rhea" id="RHEA-COMP:11605"/>
        <dbReference type="ChEBI" id="CHEBI:15378"/>
        <dbReference type="ChEBI" id="CHEBI:30013"/>
        <dbReference type="ChEBI" id="CHEBI:30616"/>
        <dbReference type="ChEBI" id="CHEBI:61977"/>
        <dbReference type="ChEBI" id="CHEBI:456216"/>
        <dbReference type="EC" id="2.7.11.12"/>
    </reaction>
</comment>
<dbReference type="InterPro" id="IPR036020">
    <property type="entry name" value="WW_dom_sf"/>
</dbReference>
<dbReference type="SUPFAM" id="SSF51206">
    <property type="entry name" value="cAMP-binding domain-like"/>
    <property type="match status" value="3"/>
</dbReference>
<feature type="region of interest" description="Disordered" evidence="15">
    <location>
        <begin position="509"/>
        <end position="533"/>
    </location>
</feature>
<dbReference type="PROSITE" id="PS01159">
    <property type="entry name" value="WW_DOMAIN_1"/>
    <property type="match status" value="1"/>
</dbReference>
<dbReference type="InterPro" id="IPR008271">
    <property type="entry name" value="Ser/Thr_kinase_AS"/>
</dbReference>
<organism evidence="22 26">
    <name type="scientific">Cafeteria roenbergensis</name>
    <name type="common">Marine flagellate</name>
    <dbReference type="NCBI Taxonomy" id="33653"/>
    <lineage>
        <taxon>Eukaryota</taxon>
        <taxon>Sar</taxon>
        <taxon>Stramenopiles</taxon>
        <taxon>Bigyra</taxon>
        <taxon>Opalozoa</taxon>
        <taxon>Bicosoecida</taxon>
        <taxon>Cafeteriaceae</taxon>
        <taxon>Cafeteria</taxon>
    </lineage>
</organism>
<feature type="domain" description="Cyclic nucleotide-binding" evidence="18">
    <location>
        <begin position="265"/>
        <end position="377"/>
    </location>
</feature>
<evidence type="ECO:0000256" key="13">
    <source>
        <dbReference type="PIRSR" id="PIRSR000559-2"/>
    </source>
</evidence>
<reference evidence="24 25" key="1">
    <citation type="submission" date="2019-07" db="EMBL/GenBank/DDBJ databases">
        <title>Genomes of Cafeteria roenbergensis.</title>
        <authorList>
            <person name="Fischer M.G."/>
            <person name="Hackl T."/>
            <person name="Roman M."/>
        </authorList>
    </citation>
    <scope>NUCLEOTIDE SEQUENCE [LARGE SCALE GENOMIC DNA]</scope>
    <source>
        <strain evidence="20 25">BVI</strain>
        <strain evidence="21 27">Cflag</strain>
        <strain evidence="23 24">E4-10P</strain>
        <strain evidence="22 26">RCC970-E3</strain>
    </source>
</reference>
<dbReference type="InterPro" id="IPR001202">
    <property type="entry name" value="WW_dom"/>
</dbReference>
<dbReference type="CDD" id="cd00038">
    <property type="entry name" value="CAP_ED"/>
    <property type="match status" value="3"/>
</dbReference>
<dbReference type="Proteomes" id="UP000323011">
    <property type="component" value="Unassembled WGS sequence"/>
</dbReference>
<dbReference type="InterPro" id="IPR011009">
    <property type="entry name" value="Kinase-like_dom_sf"/>
</dbReference>
<dbReference type="SMART" id="SM00133">
    <property type="entry name" value="S_TK_X"/>
    <property type="match status" value="1"/>
</dbReference>
<evidence type="ECO:0000256" key="15">
    <source>
        <dbReference type="SAM" id="MobiDB-lite"/>
    </source>
</evidence>
<dbReference type="PROSITE" id="PS51285">
    <property type="entry name" value="AGC_KINASE_CTER"/>
    <property type="match status" value="1"/>
</dbReference>
<dbReference type="GO" id="GO:0004692">
    <property type="term" value="F:cGMP-dependent protein kinase activity"/>
    <property type="evidence" value="ECO:0007669"/>
    <property type="project" value="UniProtKB-EC"/>
</dbReference>
<dbReference type="Gene3D" id="2.20.70.10">
    <property type="match status" value="2"/>
</dbReference>
<dbReference type="SMART" id="SM00456">
    <property type="entry name" value="WW"/>
    <property type="match status" value="2"/>
</dbReference>
<dbReference type="PANTHER" id="PTHR24353:SF143">
    <property type="entry name" value="PROTEIN KINASE DOMAIN-CONTAINING PROTEIN"/>
    <property type="match status" value="1"/>
</dbReference>
<dbReference type="InterPro" id="IPR018488">
    <property type="entry name" value="cNMP-bd_CS"/>
</dbReference>
<evidence type="ECO:0000313" key="22">
    <source>
        <dbReference type="EMBL" id="KAA0172377.1"/>
    </source>
</evidence>
<evidence type="ECO:0000259" key="17">
    <source>
        <dbReference type="PROSITE" id="PS50020"/>
    </source>
</evidence>
<proteinExistence type="inferred from homology"/>
<evidence type="ECO:0000313" key="20">
    <source>
        <dbReference type="EMBL" id="KAA0151745.1"/>
    </source>
</evidence>
<dbReference type="Proteomes" id="UP000324907">
    <property type="component" value="Unassembled WGS sequence"/>
</dbReference>
<dbReference type="OrthoDB" id="63267at2759"/>
<feature type="compositionally biased region" description="Low complexity" evidence="15">
    <location>
        <begin position="509"/>
        <end position="525"/>
    </location>
</feature>
<keyword evidence="7" id="KW-0418">Kinase</keyword>
<dbReference type="PANTHER" id="PTHR24353">
    <property type="entry name" value="CYCLIC NUCLEOTIDE-DEPENDENT PROTEIN KINASE"/>
    <property type="match status" value="1"/>
</dbReference>
<dbReference type="GO" id="GO:0004691">
    <property type="term" value="F:cAMP-dependent protein kinase activity"/>
    <property type="evidence" value="ECO:0007669"/>
    <property type="project" value="TreeGrafter"/>
</dbReference>
<dbReference type="OMA" id="ESCLADC"/>
<feature type="domain" description="Protein kinase" evidence="16">
    <location>
        <begin position="549"/>
        <end position="808"/>
    </location>
</feature>
<dbReference type="EC" id="2.7.11.12" evidence="2"/>
<dbReference type="Gene3D" id="2.60.120.10">
    <property type="entry name" value="Jelly Rolls"/>
    <property type="match status" value="3"/>
</dbReference>
<dbReference type="PIRSF" id="PIRSF000559">
    <property type="entry name" value="cGMP-dep_kinase"/>
    <property type="match status" value="1"/>
</dbReference>
<evidence type="ECO:0000256" key="14">
    <source>
        <dbReference type="PROSITE-ProRule" id="PRU10141"/>
    </source>
</evidence>
<keyword evidence="4" id="KW-0140">cGMP</keyword>
<dbReference type="InterPro" id="IPR018490">
    <property type="entry name" value="cNMP-bd_dom_sf"/>
</dbReference>
<feature type="domain" description="Cyclic nucleotide-binding" evidence="18">
    <location>
        <begin position="392"/>
        <end position="494"/>
    </location>
</feature>
<dbReference type="Gene3D" id="3.30.200.20">
    <property type="entry name" value="Phosphorylase Kinase, domain 1"/>
    <property type="match status" value="1"/>
</dbReference>
<evidence type="ECO:0000313" key="21">
    <source>
        <dbReference type="EMBL" id="KAA0167461.1"/>
    </source>
</evidence>
<dbReference type="Proteomes" id="UP000322899">
    <property type="component" value="Unassembled WGS sequence"/>
</dbReference>
<evidence type="ECO:0000256" key="2">
    <source>
        <dbReference type="ARBA" id="ARBA00012428"/>
    </source>
</evidence>
<dbReference type="InterPro" id="IPR002374">
    <property type="entry name" value="cGMP_dep_kinase"/>
</dbReference>
<evidence type="ECO:0000256" key="1">
    <source>
        <dbReference type="ARBA" id="ARBA00006352"/>
    </source>
</evidence>
<evidence type="ECO:0000313" key="23">
    <source>
        <dbReference type="EMBL" id="KAA0176052.1"/>
    </source>
</evidence>
<dbReference type="SMART" id="SM00100">
    <property type="entry name" value="cNMP"/>
    <property type="match status" value="3"/>
</dbReference>
<dbReference type="SUPFAM" id="SSF56112">
    <property type="entry name" value="Protein kinase-like (PK-like)"/>
    <property type="match status" value="1"/>
</dbReference>
<dbReference type="CDD" id="cd00201">
    <property type="entry name" value="WW"/>
    <property type="match status" value="2"/>
</dbReference>
<evidence type="ECO:0000259" key="16">
    <source>
        <dbReference type="PROSITE" id="PS50011"/>
    </source>
</evidence>
<protein>
    <recommendedName>
        <fullName evidence="2">cGMP-dependent protein kinase</fullName>
        <ecNumber evidence="2">2.7.11.12</ecNumber>
    </recommendedName>
</protein>
<dbReference type="Pfam" id="PF00069">
    <property type="entry name" value="Pkinase"/>
    <property type="match status" value="1"/>
</dbReference>
<feature type="domain" description="WW" evidence="17">
    <location>
        <begin position="10"/>
        <end position="44"/>
    </location>
</feature>